<dbReference type="EMBL" id="BAAAES010000001">
    <property type="protein sequence ID" value="GAA0656472.1"/>
    <property type="molecule type" value="Genomic_DNA"/>
</dbReference>
<dbReference type="InterPro" id="IPR012340">
    <property type="entry name" value="NA-bd_OB-fold"/>
</dbReference>
<dbReference type="CDD" id="cd04458">
    <property type="entry name" value="CSP_CDS"/>
    <property type="match status" value="2"/>
</dbReference>
<feature type="domain" description="CSD" evidence="2">
    <location>
        <begin position="105"/>
        <end position="170"/>
    </location>
</feature>
<dbReference type="InterPro" id="IPR002059">
    <property type="entry name" value="CSP_DNA-bd"/>
</dbReference>
<feature type="region of interest" description="Disordered" evidence="1">
    <location>
        <begin position="179"/>
        <end position="210"/>
    </location>
</feature>
<proteinExistence type="predicted"/>
<organism evidence="3 4">
    <name type="scientific">Sphingomonas insulae</name>
    <dbReference type="NCBI Taxonomy" id="424800"/>
    <lineage>
        <taxon>Bacteria</taxon>
        <taxon>Pseudomonadati</taxon>
        <taxon>Pseudomonadota</taxon>
        <taxon>Alphaproteobacteria</taxon>
        <taxon>Sphingomonadales</taxon>
        <taxon>Sphingomonadaceae</taxon>
        <taxon>Sphingomonas</taxon>
    </lineage>
</organism>
<dbReference type="Gene3D" id="2.40.50.140">
    <property type="entry name" value="Nucleic acid-binding proteins"/>
    <property type="match status" value="2"/>
</dbReference>
<feature type="domain" description="CSD" evidence="2">
    <location>
        <begin position="213"/>
        <end position="279"/>
    </location>
</feature>
<dbReference type="Proteomes" id="UP001500238">
    <property type="component" value="Unassembled WGS sequence"/>
</dbReference>
<gene>
    <name evidence="3" type="ORF">GCM10009102_00440</name>
</gene>
<evidence type="ECO:0000256" key="1">
    <source>
        <dbReference type="SAM" id="MobiDB-lite"/>
    </source>
</evidence>
<dbReference type="InterPro" id="IPR011129">
    <property type="entry name" value="CSD"/>
</dbReference>
<comment type="caution">
    <text evidence="3">The sequence shown here is derived from an EMBL/GenBank/DDBJ whole genome shotgun (WGS) entry which is preliminary data.</text>
</comment>
<accession>A0ABN1HKG9</accession>
<dbReference type="SUPFAM" id="SSF50249">
    <property type="entry name" value="Nucleic acid-binding proteins"/>
    <property type="match status" value="2"/>
</dbReference>
<protein>
    <recommendedName>
        <fullName evidence="2">CSD domain-containing protein</fullName>
    </recommendedName>
</protein>
<evidence type="ECO:0000313" key="4">
    <source>
        <dbReference type="Proteomes" id="UP001500238"/>
    </source>
</evidence>
<evidence type="ECO:0000259" key="2">
    <source>
        <dbReference type="PROSITE" id="PS51857"/>
    </source>
</evidence>
<feature type="compositionally biased region" description="Gly residues" evidence="1">
    <location>
        <begin position="23"/>
        <end position="59"/>
    </location>
</feature>
<sequence length="280" mass="27728">MGYDKGGRGNRGGRGRDKRDDFGGGSSDFGGGSSFGGGGFGGGGFGGGDRGGFGGGSSFGGGDRGGFGGGGGGGGFRGGGGGFGGGGGGGFSGGGRGMPPQVVGEGTGVVKFFNAQKGFGFVVRDDGGEDVFVHISAVEQAGMSALAEGQPLGFTLVDRGGRISATELKIDGEPMAVTERAPREPREGGFGDRGPRPGGAGAGGPQRQLTGEKATGTVKFFNAMKGFGFIQRDDGQPDAFVHISAVERAGMSTLNEGDKLQFELEVDRRGKHAAVNLSAL</sequence>
<dbReference type="RefSeq" id="WP_163957697.1">
    <property type="nucleotide sequence ID" value="NZ_BAAAES010000001.1"/>
</dbReference>
<keyword evidence="4" id="KW-1185">Reference proteome</keyword>
<reference evidence="3 4" key="1">
    <citation type="journal article" date="2019" name="Int. J. Syst. Evol. Microbiol.">
        <title>The Global Catalogue of Microorganisms (GCM) 10K type strain sequencing project: providing services to taxonomists for standard genome sequencing and annotation.</title>
        <authorList>
            <consortium name="The Broad Institute Genomics Platform"/>
            <consortium name="The Broad Institute Genome Sequencing Center for Infectious Disease"/>
            <person name="Wu L."/>
            <person name="Ma J."/>
        </authorList>
    </citation>
    <scope>NUCLEOTIDE SEQUENCE [LARGE SCALE GENOMIC DNA]</scope>
    <source>
        <strain evidence="3 4">JCM 14603</strain>
    </source>
</reference>
<feature type="compositionally biased region" description="Basic and acidic residues" evidence="1">
    <location>
        <begin position="180"/>
        <end position="195"/>
    </location>
</feature>
<dbReference type="InterPro" id="IPR050181">
    <property type="entry name" value="Cold_shock_domain"/>
</dbReference>
<dbReference type="PROSITE" id="PS51857">
    <property type="entry name" value="CSD_2"/>
    <property type="match status" value="2"/>
</dbReference>
<name>A0ABN1HKG9_9SPHN</name>
<dbReference type="Pfam" id="PF00313">
    <property type="entry name" value="CSD"/>
    <property type="match status" value="2"/>
</dbReference>
<dbReference type="PRINTS" id="PR00050">
    <property type="entry name" value="COLDSHOCK"/>
</dbReference>
<dbReference type="PANTHER" id="PTHR11544">
    <property type="entry name" value="COLD SHOCK DOMAIN CONTAINING PROTEINS"/>
    <property type="match status" value="1"/>
</dbReference>
<evidence type="ECO:0000313" key="3">
    <source>
        <dbReference type="EMBL" id="GAA0656472.1"/>
    </source>
</evidence>
<dbReference type="SMART" id="SM00357">
    <property type="entry name" value="CSP"/>
    <property type="match status" value="2"/>
</dbReference>
<feature type="region of interest" description="Disordered" evidence="1">
    <location>
        <begin position="1"/>
        <end position="59"/>
    </location>
</feature>